<protein>
    <submittedName>
        <fullName evidence="1">Uncharacterized protein</fullName>
    </submittedName>
</protein>
<sequence length="20" mass="2589">MAKEKIRRPKMEFREIKLRE</sequence>
<proteinExistence type="predicted"/>
<dbReference type="AlphaFoldDB" id="A0A1R3HWK8"/>
<organism evidence="1 2">
    <name type="scientific">Corchorus capsularis</name>
    <name type="common">Jute</name>
    <dbReference type="NCBI Taxonomy" id="210143"/>
    <lineage>
        <taxon>Eukaryota</taxon>
        <taxon>Viridiplantae</taxon>
        <taxon>Streptophyta</taxon>
        <taxon>Embryophyta</taxon>
        <taxon>Tracheophyta</taxon>
        <taxon>Spermatophyta</taxon>
        <taxon>Magnoliopsida</taxon>
        <taxon>eudicotyledons</taxon>
        <taxon>Gunneridae</taxon>
        <taxon>Pentapetalae</taxon>
        <taxon>rosids</taxon>
        <taxon>malvids</taxon>
        <taxon>Malvales</taxon>
        <taxon>Malvaceae</taxon>
        <taxon>Grewioideae</taxon>
        <taxon>Apeibeae</taxon>
        <taxon>Corchorus</taxon>
    </lineage>
</organism>
<evidence type="ECO:0000313" key="1">
    <source>
        <dbReference type="EMBL" id="OMO74664.1"/>
    </source>
</evidence>
<dbReference type="Proteomes" id="UP000188268">
    <property type="component" value="Unassembled WGS sequence"/>
</dbReference>
<accession>A0A1R3HWK8</accession>
<evidence type="ECO:0000313" key="2">
    <source>
        <dbReference type="Proteomes" id="UP000188268"/>
    </source>
</evidence>
<gene>
    <name evidence="1" type="ORF">CCACVL1_16551</name>
</gene>
<comment type="caution">
    <text evidence="1">The sequence shown here is derived from an EMBL/GenBank/DDBJ whole genome shotgun (WGS) entry which is preliminary data.</text>
</comment>
<name>A0A1R3HWK8_COCAP</name>
<keyword evidence="2" id="KW-1185">Reference proteome</keyword>
<reference evidence="1 2" key="1">
    <citation type="submission" date="2013-09" db="EMBL/GenBank/DDBJ databases">
        <title>Corchorus capsularis genome sequencing.</title>
        <authorList>
            <person name="Alam M."/>
            <person name="Haque M.S."/>
            <person name="Islam M.S."/>
            <person name="Emdad E.M."/>
            <person name="Islam M.M."/>
            <person name="Ahmed B."/>
            <person name="Halim A."/>
            <person name="Hossen Q.M.M."/>
            <person name="Hossain M.Z."/>
            <person name="Ahmed R."/>
            <person name="Khan M.M."/>
            <person name="Islam R."/>
            <person name="Rashid M.M."/>
            <person name="Khan S.A."/>
            <person name="Rahman M.S."/>
            <person name="Alam M."/>
        </authorList>
    </citation>
    <scope>NUCLEOTIDE SEQUENCE [LARGE SCALE GENOMIC DNA]</scope>
    <source>
        <strain evidence="2">cv. CVL-1</strain>
        <tissue evidence="1">Whole seedling</tissue>
    </source>
</reference>
<dbReference type="EMBL" id="AWWV01011080">
    <property type="protein sequence ID" value="OMO74664.1"/>
    <property type="molecule type" value="Genomic_DNA"/>
</dbReference>